<dbReference type="CDD" id="cd02968">
    <property type="entry name" value="SCO"/>
    <property type="match status" value="1"/>
</dbReference>
<sequence>MTNARRLVLILAIFLAVIAVAALGYRAYRTDAAPTPAELMDAGIVMLPQGKALPALNFTNQDKEAITLDSLKGQWRLMFFGYTFCPDVCPATLAQLKQLFTKLPEKDRNALGVTFVTVDPARDTPERLKQYVEFFNPGFKALAGDMADTQTLANTVGIPFIPADTTQQSYTVDHGANLVLIDPNGRAVGYVRQPMQLDLLAQQLPRLMEAKR</sequence>
<evidence type="ECO:0000313" key="4">
    <source>
        <dbReference type="Proteomes" id="UP000250443"/>
    </source>
</evidence>
<protein>
    <submittedName>
        <fullName evidence="3">Sco1/SenC family protein</fullName>
    </submittedName>
</protein>
<organism evidence="3 4">
    <name type="scientific">Pseudomonas luteola</name>
    <dbReference type="NCBI Taxonomy" id="47886"/>
    <lineage>
        <taxon>Bacteria</taxon>
        <taxon>Pseudomonadati</taxon>
        <taxon>Pseudomonadota</taxon>
        <taxon>Gammaproteobacteria</taxon>
        <taxon>Pseudomonadales</taxon>
        <taxon>Pseudomonadaceae</taxon>
        <taxon>Pseudomonas</taxon>
    </lineage>
</organism>
<dbReference type="GeneID" id="300265203"/>
<reference evidence="3 4" key="1">
    <citation type="submission" date="2018-06" db="EMBL/GenBank/DDBJ databases">
        <authorList>
            <consortium name="Pathogen Informatics"/>
            <person name="Doyle S."/>
        </authorList>
    </citation>
    <scope>NUCLEOTIDE SEQUENCE [LARGE SCALE GENOMIC DNA]</scope>
    <source>
        <strain evidence="3 4">NCTC11842</strain>
    </source>
</reference>
<dbReference type="AlphaFoldDB" id="A0A2X2D0J6"/>
<dbReference type="EMBL" id="UAUF01000014">
    <property type="protein sequence ID" value="SPZ12844.1"/>
    <property type="molecule type" value="Genomic_DNA"/>
</dbReference>
<dbReference type="InterPro" id="IPR013766">
    <property type="entry name" value="Thioredoxin_domain"/>
</dbReference>
<dbReference type="Gene3D" id="3.40.30.10">
    <property type="entry name" value="Glutaredoxin"/>
    <property type="match status" value="1"/>
</dbReference>
<evidence type="ECO:0000313" key="3">
    <source>
        <dbReference type="EMBL" id="SPZ12844.1"/>
    </source>
</evidence>
<dbReference type="PANTHER" id="PTHR12151">
    <property type="entry name" value="ELECTRON TRANSPORT PROTIN SCO1/SENC FAMILY MEMBER"/>
    <property type="match status" value="1"/>
</dbReference>
<dbReference type="RefSeq" id="WP_010796436.1">
    <property type="nucleotide sequence ID" value="NZ_CP044086.1"/>
</dbReference>
<dbReference type="InterPro" id="IPR036249">
    <property type="entry name" value="Thioredoxin-like_sf"/>
</dbReference>
<keyword evidence="2" id="KW-0186">Copper</keyword>
<evidence type="ECO:0000256" key="2">
    <source>
        <dbReference type="ARBA" id="ARBA00023008"/>
    </source>
</evidence>
<comment type="similarity">
    <text evidence="1">Belongs to the SCO1/2 family.</text>
</comment>
<gene>
    <name evidence="3" type="primary">ypmQ</name>
    <name evidence="3" type="ORF">NCTC11842_04700</name>
</gene>
<dbReference type="InterPro" id="IPR003782">
    <property type="entry name" value="SCO1/SenC"/>
</dbReference>
<dbReference type="SUPFAM" id="SSF52833">
    <property type="entry name" value="Thioredoxin-like"/>
    <property type="match status" value="1"/>
</dbReference>
<dbReference type="Pfam" id="PF02630">
    <property type="entry name" value="SCO1-SenC"/>
    <property type="match status" value="1"/>
</dbReference>
<dbReference type="Proteomes" id="UP000250443">
    <property type="component" value="Unassembled WGS sequence"/>
</dbReference>
<proteinExistence type="inferred from homology"/>
<dbReference type="PANTHER" id="PTHR12151:SF25">
    <property type="entry name" value="LINALOOL DEHYDRATASE_ISOMERASE DOMAIN-CONTAINING PROTEIN"/>
    <property type="match status" value="1"/>
</dbReference>
<evidence type="ECO:0000256" key="1">
    <source>
        <dbReference type="ARBA" id="ARBA00010996"/>
    </source>
</evidence>
<accession>A0A2X2D0J6</accession>
<name>A0A2X2D0J6_PSELU</name>
<dbReference type="PROSITE" id="PS51352">
    <property type="entry name" value="THIOREDOXIN_2"/>
    <property type="match status" value="1"/>
</dbReference>